<dbReference type="InterPro" id="IPR027417">
    <property type="entry name" value="P-loop_NTPase"/>
</dbReference>
<evidence type="ECO:0000256" key="4">
    <source>
        <dbReference type="ARBA" id="ARBA00022840"/>
    </source>
</evidence>
<keyword evidence="1" id="KW-0547">Nucleotide-binding</keyword>
<keyword evidence="4" id="KW-0067">ATP-binding</keyword>
<feature type="domain" description="Helicase C-terminal" evidence="7">
    <location>
        <begin position="224"/>
        <end position="368"/>
    </location>
</feature>
<dbReference type="PANTHER" id="PTHR47963:SF7">
    <property type="entry name" value="ATP-DEPENDENT RNA HELICASE YFML-RELATED"/>
    <property type="match status" value="1"/>
</dbReference>
<feature type="domain" description="Helicase ATP-binding" evidence="6">
    <location>
        <begin position="30"/>
        <end position="199"/>
    </location>
</feature>
<evidence type="ECO:0000259" key="7">
    <source>
        <dbReference type="PROSITE" id="PS51194"/>
    </source>
</evidence>
<protein>
    <submittedName>
        <fullName evidence="8">DEAD/DEAH box helicase</fullName>
    </submittedName>
</protein>
<dbReference type="SMART" id="SM00490">
    <property type="entry name" value="HELICc"/>
    <property type="match status" value="1"/>
</dbReference>
<evidence type="ECO:0000256" key="1">
    <source>
        <dbReference type="ARBA" id="ARBA00022741"/>
    </source>
</evidence>
<reference evidence="9" key="1">
    <citation type="journal article" date="2019" name="Int. J. Syst. Evol. Microbiol.">
        <title>The Global Catalogue of Microorganisms (GCM) 10K type strain sequencing project: providing services to taxonomists for standard genome sequencing and annotation.</title>
        <authorList>
            <consortium name="The Broad Institute Genomics Platform"/>
            <consortium name="The Broad Institute Genome Sequencing Center for Infectious Disease"/>
            <person name="Wu L."/>
            <person name="Ma J."/>
        </authorList>
    </citation>
    <scope>NUCLEOTIDE SEQUENCE [LARGE SCALE GENOMIC DNA]</scope>
    <source>
        <strain evidence="9">TISTR 932</strain>
    </source>
</reference>
<keyword evidence="2" id="KW-0378">Hydrolase</keyword>
<dbReference type="InterPro" id="IPR044742">
    <property type="entry name" value="DEAD/DEAH_RhlB"/>
</dbReference>
<dbReference type="Proteomes" id="UP001597427">
    <property type="component" value="Unassembled WGS sequence"/>
</dbReference>
<dbReference type="InterPro" id="IPR014001">
    <property type="entry name" value="Helicase_ATP-bd"/>
</dbReference>
<accession>A0ABW5TJ39</accession>
<feature type="compositionally biased region" description="Basic residues" evidence="5">
    <location>
        <begin position="419"/>
        <end position="442"/>
    </location>
</feature>
<feature type="region of interest" description="Disordered" evidence="5">
    <location>
        <begin position="373"/>
        <end position="442"/>
    </location>
</feature>
<dbReference type="CDD" id="cd00268">
    <property type="entry name" value="DEADc"/>
    <property type="match status" value="1"/>
</dbReference>
<comment type="caution">
    <text evidence="8">The sequence shown here is derived from an EMBL/GenBank/DDBJ whole genome shotgun (WGS) entry which is preliminary data.</text>
</comment>
<feature type="compositionally biased region" description="Polar residues" evidence="5">
    <location>
        <begin position="399"/>
        <end position="408"/>
    </location>
</feature>
<dbReference type="PROSITE" id="PS51192">
    <property type="entry name" value="HELICASE_ATP_BIND_1"/>
    <property type="match status" value="1"/>
</dbReference>
<keyword evidence="9" id="KW-1185">Reference proteome</keyword>
<evidence type="ECO:0000259" key="6">
    <source>
        <dbReference type="PROSITE" id="PS51192"/>
    </source>
</evidence>
<dbReference type="InterPro" id="IPR001650">
    <property type="entry name" value="Helicase_C-like"/>
</dbReference>
<organism evidence="8 9">
    <name type="scientific">Enterococcus camelliae</name>
    <dbReference type="NCBI Taxonomy" id="453959"/>
    <lineage>
        <taxon>Bacteria</taxon>
        <taxon>Bacillati</taxon>
        <taxon>Bacillota</taxon>
        <taxon>Bacilli</taxon>
        <taxon>Lactobacillales</taxon>
        <taxon>Enterococcaceae</taxon>
        <taxon>Enterococcus</taxon>
    </lineage>
</organism>
<evidence type="ECO:0000313" key="8">
    <source>
        <dbReference type="EMBL" id="MFD2729148.1"/>
    </source>
</evidence>
<dbReference type="PROSITE" id="PS51194">
    <property type="entry name" value="HELICASE_CTER"/>
    <property type="match status" value="1"/>
</dbReference>
<proteinExistence type="predicted"/>
<evidence type="ECO:0000313" key="9">
    <source>
        <dbReference type="Proteomes" id="UP001597427"/>
    </source>
</evidence>
<dbReference type="PANTHER" id="PTHR47963">
    <property type="entry name" value="DEAD-BOX ATP-DEPENDENT RNA HELICASE 47, MITOCHONDRIAL"/>
    <property type="match status" value="1"/>
</dbReference>
<dbReference type="InterPro" id="IPR011545">
    <property type="entry name" value="DEAD/DEAH_box_helicase_dom"/>
</dbReference>
<gene>
    <name evidence="8" type="ORF">ACFSR0_06905</name>
</gene>
<dbReference type="Pfam" id="PF00270">
    <property type="entry name" value="DEAD"/>
    <property type="match status" value="1"/>
</dbReference>
<dbReference type="GO" id="GO:0004386">
    <property type="term" value="F:helicase activity"/>
    <property type="evidence" value="ECO:0007669"/>
    <property type="project" value="UniProtKB-KW"/>
</dbReference>
<evidence type="ECO:0000256" key="3">
    <source>
        <dbReference type="ARBA" id="ARBA00022806"/>
    </source>
</evidence>
<dbReference type="SMART" id="SM00487">
    <property type="entry name" value="DEXDc"/>
    <property type="match status" value="1"/>
</dbReference>
<dbReference type="EMBL" id="JBHUMO010000043">
    <property type="protein sequence ID" value="MFD2729148.1"/>
    <property type="molecule type" value="Genomic_DNA"/>
</dbReference>
<sequence length="442" mass="48931">MVNKEFPAIWEKRWQDNAFQEPTAIQKEVFEPLWNHQSIMGISPTGSGKTLAYLLPTLLGIKKGAGNQVLVVTSSQELAMQVVEVAKDWAEDLALQLQSAIGGANIQRQIEKLKHHPELIVGTPGRIVELIRAKKINAFTVQTVIFDEADQLINHDQQGLVQELIQAVGKKSTFAFFSATAAAALGPIEKIVPDLKVIDMTEIDDSQGAVAHQYILAPTRKKVDLLRRLAHTPDFQALVFFNQLNELGMAEEKLLFNHIQAASLASDQNKQLRKFGLTAFKERKIQLLLATDIAARGLDIDRLPFVVNAEVPLSKESYLHRAGRVGRMGTPGSVLTIVPEQSLKDLQKLAKQLAIDLQEVYVVGGQIQTEKPIKQGVANGQPKKTKEAKPNVRAKKSTEINPAATSATVKPVAGDLNQKKRNKTRTKDKKNKGKRKRNDNRL</sequence>
<keyword evidence="3 8" id="KW-0347">Helicase</keyword>
<dbReference type="Pfam" id="PF00271">
    <property type="entry name" value="Helicase_C"/>
    <property type="match status" value="1"/>
</dbReference>
<name>A0ABW5TJ39_9ENTE</name>
<evidence type="ECO:0000256" key="5">
    <source>
        <dbReference type="SAM" id="MobiDB-lite"/>
    </source>
</evidence>
<dbReference type="Gene3D" id="3.40.50.300">
    <property type="entry name" value="P-loop containing nucleotide triphosphate hydrolases"/>
    <property type="match status" value="2"/>
</dbReference>
<dbReference type="RefSeq" id="WP_379981230.1">
    <property type="nucleotide sequence ID" value="NZ_JBHUMO010000043.1"/>
</dbReference>
<dbReference type="SUPFAM" id="SSF52540">
    <property type="entry name" value="P-loop containing nucleoside triphosphate hydrolases"/>
    <property type="match status" value="1"/>
</dbReference>
<evidence type="ECO:0000256" key="2">
    <source>
        <dbReference type="ARBA" id="ARBA00022801"/>
    </source>
</evidence>
<dbReference type="CDD" id="cd18787">
    <property type="entry name" value="SF2_C_DEAD"/>
    <property type="match status" value="1"/>
</dbReference>
<dbReference type="InterPro" id="IPR050547">
    <property type="entry name" value="DEAD_box_RNA_helicases"/>
</dbReference>